<protein>
    <submittedName>
        <fullName evidence="3">NADPH:quinone reductase</fullName>
    </submittedName>
</protein>
<dbReference type="InterPro" id="IPR036291">
    <property type="entry name" value="NAD(P)-bd_dom_sf"/>
</dbReference>
<accession>A0A1H5XBF6</accession>
<dbReference type="RefSeq" id="WP_103884955.1">
    <property type="nucleotide sequence ID" value="NZ_FNVU01000003.1"/>
</dbReference>
<evidence type="ECO:0000313" key="3">
    <source>
        <dbReference type="EMBL" id="SEG08983.1"/>
    </source>
</evidence>
<dbReference type="Pfam" id="PF13602">
    <property type="entry name" value="ADH_zinc_N_2"/>
    <property type="match status" value="1"/>
</dbReference>
<dbReference type="Gene3D" id="3.40.50.720">
    <property type="entry name" value="NAD(P)-binding Rossmann-like Domain"/>
    <property type="match status" value="1"/>
</dbReference>
<dbReference type="PANTHER" id="PTHR44154:SF1">
    <property type="entry name" value="QUINONE OXIDOREDUCTASE"/>
    <property type="match status" value="1"/>
</dbReference>
<evidence type="ECO:0000259" key="2">
    <source>
        <dbReference type="SMART" id="SM00829"/>
    </source>
</evidence>
<evidence type="ECO:0000313" key="4">
    <source>
        <dbReference type="Proteomes" id="UP000236754"/>
    </source>
</evidence>
<dbReference type="Proteomes" id="UP000236754">
    <property type="component" value="Unassembled WGS sequence"/>
</dbReference>
<dbReference type="InterPro" id="IPR013154">
    <property type="entry name" value="ADH-like_N"/>
</dbReference>
<evidence type="ECO:0000256" key="1">
    <source>
        <dbReference type="ARBA" id="ARBA00022857"/>
    </source>
</evidence>
<dbReference type="SUPFAM" id="SSF50129">
    <property type="entry name" value="GroES-like"/>
    <property type="match status" value="1"/>
</dbReference>
<dbReference type="PANTHER" id="PTHR44154">
    <property type="entry name" value="QUINONE OXIDOREDUCTASE"/>
    <property type="match status" value="1"/>
</dbReference>
<dbReference type="SUPFAM" id="SSF51735">
    <property type="entry name" value="NAD(P)-binding Rossmann-fold domains"/>
    <property type="match status" value="1"/>
</dbReference>
<sequence>MRAVVVRDFGGPEALVGIDTEIPEPGPGQVRIAVRAAGVNPVDVGVRTGGMVAAGFTWARPQTGIGWDVAGTVDAVGAGTRFAPGDRVIGLVSRLDLELGGYAEYVVLDEANVGRAPRAAGFAEAATLPLNGLTAAQGLDLLGLSAGDSLLVTGAAGGVGGFAVQLAVLRGLRVVASAGEGDAELVRALGADHFVPRGGQLADDVRRHVPGGVDGVFDAAVSGVAALEALRGGGAFVAVGLGADPVPRHGTRVANVWVRADGPRLTELAALADAGAVTLRVAATYPLSAAAQAHERLAAGSVRGRLVLVP</sequence>
<dbReference type="EMBL" id="FNVU01000003">
    <property type="protein sequence ID" value="SEG08983.1"/>
    <property type="molecule type" value="Genomic_DNA"/>
</dbReference>
<keyword evidence="4" id="KW-1185">Reference proteome</keyword>
<keyword evidence="1" id="KW-0521">NADP</keyword>
<reference evidence="3 4" key="1">
    <citation type="submission" date="2016-10" db="EMBL/GenBank/DDBJ databases">
        <authorList>
            <person name="de Groot N.N."/>
        </authorList>
    </citation>
    <scope>NUCLEOTIDE SEQUENCE [LARGE SCALE GENOMIC DNA]</scope>
    <source>
        <strain evidence="3 4">CGMCC 4.2023</strain>
    </source>
</reference>
<dbReference type="Gene3D" id="3.90.180.10">
    <property type="entry name" value="Medium-chain alcohol dehydrogenases, catalytic domain"/>
    <property type="match status" value="1"/>
</dbReference>
<dbReference type="InterPro" id="IPR020843">
    <property type="entry name" value="ER"/>
</dbReference>
<dbReference type="SMART" id="SM00829">
    <property type="entry name" value="PKS_ER"/>
    <property type="match status" value="1"/>
</dbReference>
<dbReference type="GO" id="GO:0016491">
    <property type="term" value="F:oxidoreductase activity"/>
    <property type="evidence" value="ECO:0007669"/>
    <property type="project" value="InterPro"/>
</dbReference>
<dbReference type="InterPro" id="IPR051603">
    <property type="entry name" value="Zinc-ADH_QOR/CCCR"/>
</dbReference>
<feature type="domain" description="Enoyl reductase (ER)" evidence="2">
    <location>
        <begin position="10"/>
        <end position="308"/>
    </location>
</feature>
<dbReference type="AlphaFoldDB" id="A0A1H5XBF6"/>
<dbReference type="OrthoDB" id="9787435at2"/>
<dbReference type="CDD" id="cd05289">
    <property type="entry name" value="MDR_like_2"/>
    <property type="match status" value="1"/>
</dbReference>
<dbReference type="InterPro" id="IPR011032">
    <property type="entry name" value="GroES-like_sf"/>
</dbReference>
<name>A0A1H5XBF6_9ACTN</name>
<organism evidence="3 4">
    <name type="scientific">Actinacidiphila yanglinensis</name>
    <dbReference type="NCBI Taxonomy" id="310779"/>
    <lineage>
        <taxon>Bacteria</taxon>
        <taxon>Bacillati</taxon>
        <taxon>Actinomycetota</taxon>
        <taxon>Actinomycetes</taxon>
        <taxon>Kitasatosporales</taxon>
        <taxon>Streptomycetaceae</taxon>
        <taxon>Actinacidiphila</taxon>
    </lineage>
</organism>
<proteinExistence type="predicted"/>
<dbReference type="Pfam" id="PF08240">
    <property type="entry name" value="ADH_N"/>
    <property type="match status" value="1"/>
</dbReference>
<gene>
    <name evidence="3" type="ORF">SAMN05216223_103185</name>
</gene>